<accession>A0A2T4YYQ6</accession>
<evidence type="ECO:0000313" key="2">
    <source>
        <dbReference type="EMBL" id="PTM51840.1"/>
    </source>
</evidence>
<proteinExistence type="predicted"/>
<keyword evidence="3" id="KW-1185">Reference proteome</keyword>
<feature type="transmembrane region" description="Helical" evidence="1">
    <location>
        <begin position="29"/>
        <end position="48"/>
    </location>
</feature>
<evidence type="ECO:0000313" key="3">
    <source>
        <dbReference type="Proteomes" id="UP000241808"/>
    </source>
</evidence>
<protein>
    <submittedName>
        <fullName evidence="2">Uncharacterized protein</fullName>
    </submittedName>
</protein>
<reference evidence="2 3" key="1">
    <citation type="submission" date="2018-04" db="EMBL/GenBank/DDBJ databases">
        <title>Genomic Encyclopedia of Archaeal and Bacterial Type Strains, Phase II (KMG-II): from individual species to whole genera.</title>
        <authorList>
            <person name="Goeker M."/>
        </authorList>
    </citation>
    <scope>NUCLEOTIDE SEQUENCE [LARGE SCALE GENOMIC DNA]</scope>
    <source>
        <strain evidence="2 3">DSM 25521</strain>
    </source>
</reference>
<dbReference type="Proteomes" id="UP000241808">
    <property type="component" value="Unassembled WGS sequence"/>
</dbReference>
<gene>
    <name evidence="2" type="ORF">C8P69_109127</name>
</gene>
<keyword evidence="1" id="KW-0812">Transmembrane</keyword>
<evidence type="ECO:0000256" key="1">
    <source>
        <dbReference type="SAM" id="Phobius"/>
    </source>
</evidence>
<keyword evidence="1" id="KW-1133">Transmembrane helix</keyword>
<keyword evidence="1" id="KW-0472">Membrane</keyword>
<comment type="caution">
    <text evidence="2">The sequence shown here is derived from an EMBL/GenBank/DDBJ whole genome shotgun (WGS) entry which is preliminary data.</text>
</comment>
<dbReference type="AlphaFoldDB" id="A0A2T4YYQ6"/>
<organism evidence="2 3">
    <name type="scientific">Phreatobacter oligotrophus</name>
    <dbReference type="NCBI Taxonomy" id="1122261"/>
    <lineage>
        <taxon>Bacteria</taxon>
        <taxon>Pseudomonadati</taxon>
        <taxon>Pseudomonadota</taxon>
        <taxon>Alphaproteobacteria</taxon>
        <taxon>Hyphomicrobiales</taxon>
        <taxon>Phreatobacteraceae</taxon>
        <taxon>Phreatobacter</taxon>
    </lineage>
</organism>
<dbReference type="RefSeq" id="WP_170118297.1">
    <property type="nucleotide sequence ID" value="NZ_PZZL01000009.1"/>
</dbReference>
<name>A0A2T4YYQ6_9HYPH</name>
<sequence>MMSAVSTIVVAAAAGLVFGGVVDPAPVAIDAGLLAAALGGASLVVRFAEAGH</sequence>
<dbReference type="EMBL" id="PZZL01000009">
    <property type="protein sequence ID" value="PTM51840.1"/>
    <property type="molecule type" value="Genomic_DNA"/>
</dbReference>